<comment type="similarity">
    <text evidence="1">Belongs to the thioredoxin family.</text>
</comment>
<dbReference type="EMBL" id="JPDN02000061">
    <property type="protein sequence ID" value="PON20751.1"/>
    <property type="molecule type" value="Genomic_DNA"/>
</dbReference>
<dbReference type="Gene3D" id="3.40.30.10">
    <property type="entry name" value="Glutaredoxin"/>
    <property type="match status" value="1"/>
</dbReference>
<evidence type="ECO:0008006" key="7">
    <source>
        <dbReference type="Google" id="ProtNLM"/>
    </source>
</evidence>
<reference evidence="5 6" key="1">
    <citation type="journal article" date="2016" name="Genome Announc.">
        <title>Draft Whole-Genome Sequence of Trichoderma gamsii T6085, a Promising Biocontrol Agent of Fusarium Head Blight on Wheat.</title>
        <authorList>
            <person name="Baroncelli R."/>
            <person name="Zapparata A."/>
            <person name="Piaggeschi G."/>
            <person name="Sarrocco S."/>
            <person name="Vannacci G."/>
        </authorList>
    </citation>
    <scope>NUCLEOTIDE SEQUENCE [LARGE SCALE GENOMIC DNA]</scope>
    <source>
        <strain evidence="5 6">T6085</strain>
    </source>
</reference>
<dbReference type="Pfam" id="PF00085">
    <property type="entry name" value="Thioredoxin"/>
    <property type="match status" value="1"/>
</dbReference>
<comment type="caution">
    <text evidence="5">The sequence shown here is derived from an EMBL/GenBank/DDBJ whole genome shotgun (WGS) entry which is preliminary data.</text>
</comment>
<evidence type="ECO:0000256" key="1">
    <source>
        <dbReference type="ARBA" id="ARBA00008987"/>
    </source>
</evidence>
<dbReference type="InterPro" id="IPR010400">
    <property type="entry name" value="PITH_dom"/>
</dbReference>
<name>A0A2P4Z930_9HYPO</name>
<dbReference type="InterPro" id="IPR037047">
    <property type="entry name" value="PITH_dom_sf"/>
</dbReference>
<dbReference type="InterPro" id="IPR036249">
    <property type="entry name" value="Thioredoxin-like_sf"/>
</dbReference>
<keyword evidence="2" id="KW-1015">Disulfide bond</keyword>
<accession>A0A2P4Z930</accession>
<dbReference type="GO" id="GO:0005737">
    <property type="term" value="C:cytoplasm"/>
    <property type="evidence" value="ECO:0007669"/>
    <property type="project" value="UniProtKB-ARBA"/>
</dbReference>
<dbReference type="RefSeq" id="XP_018659476.2">
    <property type="nucleotide sequence ID" value="XM_018807310.2"/>
</dbReference>
<dbReference type="CDD" id="cd02947">
    <property type="entry name" value="TRX_family"/>
    <property type="match status" value="1"/>
</dbReference>
<organism evidence="5 6">
    <name type="scientific">Trichoderma gamsii</name>
    <dbReference type="NCBI Taxonomy" id="398673"/>
    <lineage>
        <taxon>Eukaryota</taxon>
        <taxon>Fungi</taxon>
        <taxon>Dikarya</taxon>
        <taxon>Ascomycota</taxon>
        <taxon>Pezizomycotina</taxon>
        <taxon>Sordariomycetes</taxon>
        <taxon>Hypocreomycetidae</taxon>
        <taxon>Hypocreales</taxon>
        <taxon>Hypocreaceae</taxon>
        <taxon>Trichoderma</taxon>
    </lineage>
</organism>
<dbReference type="SUPFAM" id="SSF49785">
    <property type="entry name" value="Galactose-binding domain-like"/>
    <property type="match status" value="1"/>
</dbReference>
<evidence type="ECO:0000313" key="5">
    <source>
        <dbReference type="EMBL" id="PON20751.1"/>
    </source>
</evidence>
<dbReference type="AlphaFoldDB" id="A0A2P4Z930"/>
<dbReference type="PANTHER" id="PTHR46115">
    <property type="entry name" value="THIOREDOXIN-LIKE PROTEIN 1"/>
    <property type="match status" value="1"/>
</dbReference>
<proteinExistence type="inferred from homology"/>
<dbReference type="InterPro" id="IPR008979">
    <property type="entry name" value="Galactose-bd-like_sf"/>
</dbReference>
<dbReference type="Gene3D" id="2.60.120.470">
    <property type="entry name" value="PITH domain"/>
    <property type="match status" value="1"/>
</dbReference>
<sequence length="350" mass="38039">MAQASSSITHLRIQLTPSSITAVPIGNNATMADAVEDVSSKAQLDELLNSSPIVIVKFYSNDDESCRQIEPLYQALASQIGRPRLLVFAKVDNDTCQDLVQEYGITVLPTFILFRKGKLMHTVQGANSAELRNVIGKIVSELEHLVEGMGGEGGPSEAWKGAEIPKGYGDVTDQVELRGCELLNADDNAGPVKVLFESSKPSALGLGKSTSTDWVQSGSDDQLLLFIPFQSTIKLHTLQITSVIPEGSTDVSRPVTIGIFINRTSNMDFGEAEDAEPTQSITLEPEHWNSESTASISLRFVKFQKTNTLTIFVQQGDGEADAVRIDRIKLIGEAGTKRDMGKLQKLDDDE</sequence>
<dbReference type="GeneID" id="29987393"/>
<evidence type="ECO:0000256" key="2">
    <source>
        <dbReference type="ARBA" id="ARBA00023157"/>
    </source>
</evidence>
<dbReference type="PROSITE" id="PS51532">
    <property type="entry name" value="PITH"/>
    <property type="match status" value="1"/>
</dbReference>
<dbReference type="Pfam" id="PF06201">
    <property type="entry name" value="PITH"/>
    <property type="match status" value="1"/>
</dbReference>
<evidence type="ECO:0000313" key="6">
    <source>
        <dbReference type="Proteomes" id="UP000054821"/>
    </source>
</evidence>
<dbReference type="STRING" id="398673.A0A2P4Z930"/>
<gene>
    <name evidence="5" type="ORF">TGAM01_v210352</name>
</gene>
<keyword evidence="6" id="KW-1185">Reference proteome</keyword>
<evidence type="ECO:0000259" key="3">
    <source>
        <dbReference type="PROSITE" id="PS51352"/>
    </source>
</evidence>
<dbReference type="Proteomes" id="UP000054821">
    <property type="component" value="Unassembled WGS sequence"/>
</dbReference>
<dbReference type="InterPro" id="IPR013766">
    <property type="entry name" value="Thioredoxin_domain"/>
</dbReference>
<evidence type="ECO:0000259" key="4">
    <source>
        <dbReference type="PROSITE" id="PS51532"/>
    </source>
</evidence>
<feature type="domain" description="Thioredoxin" evidence="3">
    <location>
        <begin position="23"/>
        <end position="140"/>
    </location>
</feature>
<dbReference type="PROSITE" id="PS51352">
    <property type="entry name" value="THIOREDOXIN_2"/>
    <property type="match status" value="1"/>
</dbReference>
<protein>
    <recommendedName>
        <fullName evidence="7">Thioredoxin</fullName>
    </recommendedName>
</protein>
<feature type="domain" description="PITH" evidence="4">
    <location>
        <begin position="160"/>
        <end position="350"/>
    </location>
</feature>
<dbReference type="SUPFAM" id="SSF52833">
    <property type="entry name" value="Thioredoxin-like"/>
    <property type="match status" value="1"/>
</dbReference>